<protein>
    <submittedName>
        <fullName evidence="11">Cytochrome P450, putative</fullName>
        <ecNumber evidence="11">1.14.13.68</ecNumber>
    </submittedName>
</protein>
<evidence type="ECO:0000313" key="11">
    <source>
        <dbReference type="EMBL" id="EEF30086.1"/>
    </source>
</evidence>
<keyword evidence="10" id="KW-1133">Transmembrane helix</keyword>
<dbReference type="GO" id="GO:0020037">
    <property type="term" value="F:heme binding"/>
    <property type="evidence" value="ECO:0007669"/>
    <property type="project" value="InterPro"/>
</dbReference>
<dbReference type="InterPro" id="IPR036396">
    <property type="entry name" value="Cyt_P450_sf"/>
</dbReference>
<dbReference type="OMA" id="WRYVNTI"/>
<dbReference type="InterPro" id="IPR002401">
    <property type="entry name" value="Cyt_P450_E_grp-I"/>
</dbReference>
<keyword evidence="7 9" id="KW-0503">Monooxygenase</keyword>
<dbReference type="EC" id="1.14.13.68" evidence="11"/>
<evidence type="ECO:0000313" key="12">
    <source>
        <dbReference type="Proteomes" id="UP000008311"/>
    </source>
</evidence>
<evidence type="ECO:0000256" key="5">
    <source>
        <dbReference type="ARBA" id="ARBA00023002"/>
    </source>
</evidence>
<organism evidence="11 12">
    <name type="scientific">Ricinus communis</name>
    <name type="common">Castor bean</name>
    <dbReference type="NCBI Taxonomy" id="3988"/>
    <lineage>
        <taxon>Eukaryota</taxon>
        <taxon>Viridiplantae</taxon>
        <taxon>Streptophyta</taxon>
        <taxon>Embryophyta</taxon>
        <taxon>Tracheophyta</taxon>
        <taxon>Spermatophyta</taxon>
        <taxon>Magnoliopsida</taxon>
        <taxon>eudicotyledons</taxon>
        <taxon>Gunneridae</taxon>
        <taxon>Pentapetalae</taxon>
        <taxon>rosids</taxon>
        <taxon>fabids</taxon>
        <taxon>Malpighiales</taxon>
        <taxon>Euphorbiaceae</taxon>
        <taxon>Acalyphoideae</taxon>
        <taxon>Acalypheae</taxon>
        <taxon>Ricinus</taxon>
    </lineage>
</organism>
<evidence type="ECO:0000256" key="10">
    <source>
        <dbReference type="SAM" id="Phobius"/>
    </source>
</evidence>
<dbReference type="PRINTS" id="PR00463">
    <property type="entry name" value="EP450I"/>
</dbReference>
<dbReference type="STRING" id="3988.B9T233"/>
<keyword evidence="10" id="KW-0812">Transmembrane</keyword>
<evidence type="ECO:0000256" key="3">
    <source>
        <dbReference type="ARBA" id="ARBA00022617"/>
    </source>
</evidence>
<dbReference type="GO" id="GO:0004497">
    <property type="term" value="F:monooxygenase activity"/>
    <property type="evidence" value="ECO:0007669"/>
    <property type="project" value="UniProtKB-KW"/>
</dbReference>
<dbReference type="GO" id="GO:0016491">
    <property type="term" value="F:oxidoreductase activity"/>
    <property type="evidence" value="ECO:0000318"/>
    <property type="project" value="GO_Central"/>
</dbReference>
<dbReference type="PANTHER" id="PTHR47955">
    <property type="entry name" value="CYTOCHROME P450 FAMILY 71 PROTEIN"/>
    <property type="match status" value="1"/>
</dbReference>
<dbReference type="Pfam" id="PF00067">
    <property type="entry name" value="p450"/>
    <property type="match status" value="1"/>
</dbReference>
<dbReference type="InterPro" id="IPR017972">
    <property type="entry name" value="Cyt_P450_CS"/>
</dbReference>
<keyword evidence="12" id="KW-1185">Reference proteome</keyword>
<dbReference type="InterPro" id="IPR001128">
    <property type="entry name" value="Cyt_P450"/>
</dbReference>
<gene>
    <name evidence="11" type="ORF">RCOM_0997220</name>
</gene>
<reference evidence="12" key="1">
    <citation type="journal article" date="2010" name="Nat. Biotechnol.">
        <title>Draft genome sequence of the oilseed species Ricinus communis.</title>
        <authorList>
            <person name="Chan A.P."/>
            <person name="Crabtree J."/>
            <person name="Zhao Q."/>
            <person name="Lorenzi H."/>
            <person name="Orvis J."/>
            <person name="Puiu D."/>
            <person name="Melake-Berhan A."/>
            <person name="Jones K.M."/>
            <person name="Redman J."/>
            <person name="Chen G."/>
            <person name="Cahoon E.B."/>
            <person name="Gedil M."/>
            <person name="Stanke M."/>
            <person name="Haas B.J."/>
            <person name="Wortman J.R."/>
            <person name="Fraser-Liggett C.M."/>
            <person name="Ravel J."/>
            <person name="Rabinowicz P.D."/>
        </authorList>
    </citation>
    <scope>NUCLEOTIDE SEQUENCE [LARGE SCALE GENOMIC DNA]</scope>
    <source>
        <strain evidence="12">cv. Hale</strain>
    </source>
</reference>
<feature type="binding site" description="axial binding residue" evidence="8">
    <location>
        <position position="437"/>
    </location>
    <ligand>
        <name>heme</name>
        <dbReference type="ChEBI" id="CHEBI:30413"/>
    </ligand>
    <ligandPart>
        <name>Fe</name>
        <dbReference type="ChEBI" id="CHEBI:18248"/>
    </ligandPart>
</feature>
<keyword evidence="6 8" id="KW-0408">Iron</keyword>
<keyword evidence="4 8" id="KW-0479">Metal-binding</keyword>
<evidence type="ECO:0000256" key="9">
    <source>
        <dbReference type="RuleBase" id="RU000461"/>
    </source>
</evidence>
<dbReference type="CDD" id="cd11072">
    <property type="entry name" value="CYP71-like"/>
    <property type="match status" value="1"/>
</dbReference>
<dbReference type="InParanoid" id="B9T233"/>
<evidence type="ECO:0000256" key="1">
    <source>
        <dbReference type="ARBA" id="ARBA00001971"/>
    </source>
</evidence>
<comment type="similarity">
    <text evidence="2 9">Belongs to the cytochrome P450 family.</text>
</comment>
<dbReference type="eggNOG" id="KOG0156">
    <property type="taxonomic scope" value="Eukaryota"/>
</dbReference>
<name>B9T233_RICCO</name>
<dbReference type="GO" id="GO:0005506">
    <property type="term" value="F:iron ion binding"/>
    <property type="evidence" value="ECO:0007669"/>
    <property type="project" value="InterPro"/>
</dbReference>
<evidence type="ECO:0000256" key="4">
    <source>
        <dbReference type="ARBA" id="ARBA00022723"/>
    </source>
</evidence>
<dbReference type="PANTHER" id="PTHR47955:SF8">
    <property type="entry name" value="CYTOCHROME P450 71D11-LIKE"/>
    <property type="match status" value="1"/>
</dbReference>
<dbReference type="Proteomes" id="UP000008311">
    <property type="component" value="Unassembled WGS sequence"/>
</dbReference>
<proteinExistence type="inferred from homology"/>
<dbReference type="PROSITE" id="PS00086">
    <property type="entry name" value="CYTOCHROME_P450"/>
    <property type="match status" value="1"/>
</dbReference>
<dbReference type="OrthoDB" id="848790at2759"/>
<keyword evidence="10" id="KW-0472">Membrane</keyword>
<dbReference type="GO" id="GO:0016705">
    <property type="term" value="F:oxidoreductase activity, acting on paired donors, with incorporation or reduction of molecular oxygen"/>
    <property type="evidence" value="ECO:0007669"/>
    <property type="project" value="InterPro"/>
</dbReference>
<dbReference type="FunFam" id="1.10.630.10:FF:000043">
    <property type="entry name" value="Cytochrome P450 99A2"/>
    <property type="match status" value="1"/>
</dbReference>
<evidence type="ECO:0000256" key="2">
    <source>
        <dbReference type="ARBA" id="ARBA00010617"/>
    </source>
</evidence>
<dbReference type="EMBL" id="EQ974368">
    <property type="protein sequence ID" value="EEF30086.1"/>
    <property type="molecule type" value="Genomic_DNA"/>
</dbReference>
<evidence type="ECO:0000256" key="8">
    <source>
        <dbReference type="PIRSR" id="PIRSR602401-1"/>
    </source>
</evidence>
<accession>B9T233</accession>
<evidence type="ECO:0000256" key="6">
    <source>
        <dbReference type="ARBA" id="ARBA00023004"/>
    </source>
</evidence>
<evidence type="ECO:0000256" key="7">
    <source>
        <dbReference type="ARBA" id="ARBA00023033"/>
    </source>
</evidence>
<keyword evidence="3 8" id="KW-0349">Heme</keyword>
<keyword evidence="5 9" id="KW-0560">Oxidoreductase</keyword>
<dbReference type="PRINTS" id="PR00385">
    <property type="entry name" value="P450"/>
</dbReference>
<sequence>MELQIFSFPVLLSFFLFIFMVLRIWKNSNKKLNPPPGPWKLPLLGNIHQLATPLPHQRLRDLAKSFGPVMSIKLGEISAVIISSAEAAQEVLKSQDVTFAERPASLASKLVLYNRNDIVFGAYGPQWRQTRKLCVLELLSAKRIQSFKSVREEEVDEFAKFVYSKGGTPVNLTDKLFALTNTIMARTTIGKKCRSEKDLLRCIDGIFEEAGVFNLADAFPSFTLLPVITGAKFRLEKLHRETDKILEDILREHIASKAASDKDTRNLLHVLLDLQESGNLEVPITNDSIKATILDIFIAGSDTSAKTVEWAMSELMRNPKLMKRAQEEVRQVFGEKGFVDEAGLQDLKFMKLIVKETLRLHPVFAMFPRECREKTKVNGYDISPKTTMLINVWAIGRDPNVWPDAEKFNPERFLDSSIDYKGNNAEMIPFGAGKRICLGMTLGTLILEHFLAKLLYHFDWKFPDGVTPENFDMTEHYSASMRRETDLILIPIPVHPLPTH</sequence>
<dbReference type="SUPFAM" id="SSF48264">
    <property type="entry name" value="Cytochrome P450"/>
    <property type="match status" value="1"/>
</dbReference>
<feature type="transmembrane region" description="Helical" evidence="10">
    <location>
        <begin position="6"/>
        <end position="25"/>
    </location>
</feature>
<dbReference type="KEGG" id="rcu:8268255"/>
<dbReference type="AlphaFoldDB" id="B9T233"/>
<comment type="cofactor">
    <cofactor evidence="1 8">
        <name>heme</name>
        <dbReference type="ChEBI" id="CHEBI:30413"/>
    </cofactor>
</comment>
<dbReference type="Gene3D" id="1.10.630.10">
    <property type="entry name" value="Cytochrome P450"/>
    <property type="match status" value="1"/>
</dbReference>